<feature type="transmembrane region" description="Helical" evidence="11">
    <location>
        <begin position="122"/>
        <end position="144"/>
    </location>
</feature>
<feature type="domain" description="RING-type" evidence="12">
    <location>
        <begin position="43"/>
        <end position="90"/>
    </location>
</feature>
<evidence type="ECO:0000256" key="4">
    <source>
        <dbReference type="ARBA" id="ARBA00022723"/>
    </source>
</evidence>
<feature type="compositionally biased region" description="Polar residues" evidence="10">
    <location>
        <begin position="530"/>
        <end position="548"/>
    </location>
</feature>
<proteinExistence type="predicted"/>
<evidence type="ECO:0000259" key="12">
    <source>
        <dbReference type="PROSITE" id="PS50089"/>
    </source>
</evidence>
<feature type="transmembrane region" description="Helical" evidence="11">
    <location>
        <begin position="156"/>
        <end position="176"/>
    </location>
</feature>
<dbReference type="PROSITE" id="PS51292">
    <property type="entry name" value="ZF_RING_CH"/>
    <property type="match status" value="1"/>
</dbReference>
<organism evidence="14 15">
    <name type="scientific">Anopheles atroparvus</name>
    <name type="common">European mosquito</name>
    <dbReference type="NCBI Taxonomy" id="41427"/>
    <lineage>
        <taxon>Eukaryota</taxon>
        <taxon>Metazoa</taxon>
        <taxon>Ecdysozoa</taxon>
        <taxon>Arthropoda</taxon>
        <taxon>Hexapoda</taxon>
        <taxon>Insecta</taxon>
        <taxon>Pterygota</taxon>
        <taxon>Neoptera</taxon>
        <taxon>Endopterygota</taxon>
        <taxon>Diptera</taxon>
        <taxon>Nematocera</taxon>
        <taxon>Culicoidea</taxon>
        <taxon>Culicidae</taxon>
        <taxon>Anophelinae</taxon>
        <taxon>Anopheles</taxon>
    </lineage>
</organism>
<dbReference type="InterPro" id="IPR001841">
    <property type="entry name" value="Znf_RING"/>
</dbReference>
<name>A0AAG5DF78_ANOAO</name>
<evidence type="ECO:0000256" key="8">
    <source>
        <dbReference type="ARBA" id="ARBA00023329"/>
    </source>
</evidence>
<keyword evidence="6" id="KW-0862">Zinc</keyword>
<evidence type="ECO:0000256" key="10">
    <source>
        <dbReference type="SAM" id="MobiDB-lite"/>
    </source>
</evidence>
<evidence type="ECO:0000313" key="14">
    <source>
        <dbReference type="EnsemblMetazoa" id="ENSAATROPP009505"/>
    </source>
</evidence>
<feature type="compositionally biased region" description="Low complexity" evidence="10">
    <location>
        <begin position="392"/>
        <end position="415"/>
    </location>
</feature>
<keyword evidence="11" id="KW-0812">Transmembrane</keyword>
<keyword evidence="15" id="KW-1185">Reference proteome</keyword>
<dbReference type="GO" id="GO:0008270">
    <property type="term" value="F:zinc ion binding"/>
    <property type="evidence" value="ECO:0007669"/>
    <property type="project" value="UniProtKB-KW"/>
</dbReference>
<dbReference type="PANTHER" id="PTHR45981">
    <property type="entry name" value="LD02310P"/>
    <property type="match status" value="1"/>
</dbReference>
<keyword evidence="5 9" id="KW-0863">Zinc-finger</keyword>
<dbReference type="Proteomes" id="UP000075880">
    <property type="component" value="Unassembled WGS sequence"/>
</dbReference>
<evidence type="ECO:0000256" key="5">
    <source>
        <dbReference type="ARBA" id="ARBA00022771"/>
    </source>
</evidence>
<feature type="region of interest" description="Disordered" evidence="10">
    <location>
        <begin position="704"/>
        <end position="724"/>
    </location>
</feature>
<accession>A0AAG5DF78</accession>
<dbReference type="Pfam" id="PF12906">
    <property type="entry name" value="RINGv"/>
    <property type="match status" value="1"/>
</dbReference>
<dbReference type="GO" id="GO:0002376">
    <property type="term" value="P:immune system process"/>
    <property type="evidence" value="ECO:0007669"/>
    <property type="project" value="UniProtKB-KW"/>
</dbReference>
<dbReference type="GO" id="GO:0005765">
    <property type="term" value="C:lysosomal membrane"/>
    <property type="evidence" value="ECO:0007669"/>
    <property type="project" value="UniProtKB-SubCell"/>
</dbReference>
<dbReference type="Gene3D" id="3.30.40.10">
    <property type="entry name" value="Zinc/RING finger domain, C3HC4 (zinc finger)"/>
    <property type="match status" value="1"/>
</dbReference>
<dbReference type="SUPFAM" id="SSF57850">
    <property type="entry name" value="RING/U-box"/>
    <property type="match status" value="1"/>
</dbReference>
<evidence type="ECO:0008006" key="16">
    <source>
        <dbReference type="Google" id="ProtNLM"/>
    </source>
</evidence>
<sequence>MSISNGKTSSDIENVDWNSSGMLTHTRYGSTSSQVSQSSGDICRICHCESDTLNPLLTPCYCSGSLKFVHQTCLQQWLTASETNACELCKFPFIMHTKIKPFNEWRSLDMSGVERRRLCCAVLFHCAAGLCVIWSLCVLIERAAEEVRRGQIGWPFWTKLIVVTVGLTGGVVFMYIQCKQYLNLCNRWRSRNRILLIQNAPEKIHPPQSPQMPQFRRVRTAATSGQQALQQQQHPFGAMGINAVNNAVTASAASTAIGTHHMHVRSSFDHPLGTVGLGGGSSSTGGGGGNQCELQLSQQGQIIAANIESNSIDRYDRDWTLDDISQVSFKPCLQGSGSLTPMPFHDSLHNVCETNGGSAAVTAAATAATAAAAANHRYSTVSNSSNPVTLEQQQIQSSVQSSGEQNMSSSVASSNGGSGSSGKSTTELSLLNKLNNNGTERSRSSSPNVAIAATTAATGSIGRYVNSAIFLENRDILNDPSVGGSAEGAGRPAAAVSNNKLYHRHSTVLAGGAAGPCTFARIDGSEEESNSNGAVPCGQQQHDQSGSKSFRRYSDTKLLQKQALSFVQPEPLALCEIGTHTKDQLLLNPKSIIYDMTSLLGPAVVVPVGEQEGAKDTQSGAPGNHGVAGNHRHHHSHHHHSHHHHLHHHRHHHPYRHHQQQQLSPTDRSTGDDTLPSTDIQFDAGVDDDALEMNIQEILEYDQQQQQHYFPNERKPSQSKMHEQRLSLENILQASYHDDPSAVPCRPYYDHGNAPISLSLSSKTPPTGGSTGRPSQHHQPPPLTGAYPHPRSTMAGTIVVSGSVADHPLRSPVQPPELQLQSYQQQQQQQQQQHQQQPHAHPQLQQQRSHCNESSSTAGNRFGTNDGSNSKHKLFKSLPNLSASSENLLP</sequence>
<feature type="compositionally biased region" description="Basic residues" evidence="10">
    <location>
        <begin position="630"/>
        <end position="659"/>
    </location>
</feature>
<dbReference type="GO" id="GO:0031901">
    <property type="term" value="C:early endosome membrane"/>
    <property type="evidence" value="ECO:0007669"/>
    <property type="project" value="UniProtKB-SubCell"/>
</dbReference>
<evidence type="ECO:0000256" key="2">
    <source>
        <dbReference type="ARBA" id="ARBA00004439"/>
    </source>
</evidence>
<evidence type="ECO:0000256" key="9">
    <source>
        <dbReference type="PROSITE-ProRule" id="PRU00175"/>
    </source>
</evidence>
<dbReference type="SMART" id="SM00744">
    <property type="entry name" value="RINGv"/>
    <property type="match status" value="1"/>
</dbReference>
<feature type="region of interest" description="Disordered" evidence="10">
    <location>
        <begin position="806"/>
        <end position="890"/>
    </location>
</feature>
<protein>
    <recommendedName>
        <fullName evidence="16">RING-CH-type domain-containing protein</fullName>
    </recommendedName>
</protein>
<evidence type="ECO:0000256" key="6">
    <source>
        <dbReference type="ARBA" id="ARBA00022833"/>
    </source>
</evidence>
<feature type="region of interest" description="Disordered" evidence="10">
    <location>
        <begin position="380"/>
        <end position="426"/>
    </location>
</feature>
<feature type="region of interest" description="Disordered" evidence="10">
    <location>
        <begin position="754"/>
        <end position="793"/>
    </location>
</feature>
<keyword evidence="4" id="KW-0479">Metal-binding</keyword>
<feature type="region of interest" description="Disordered" evidence="10">
    <location>
        <begin position="524"/>
        <end position="551"/>
    </location>
</feature>
<evidence type="ECO:0000256" key="7">
    <source>
        <dbReference type="ARBA" id="ARBA00022859"/>
    </source>
</evidence>
<feature type="compositionally biased region" description="Polar residues" evidence="10">
    <location>
        <begin position="380"/>
        <end position="391"/>
    </location>
</feature>
<keyword evidence="11" id="KW-1133">Transmembrane helix</keyword>
<dbReference type="InterPro" id="IPR011016">
    <property type="entry name" value="Znf_RING-CH"/>
</dbReference>
<evidence type="ECO:0000259" key="13">
    <source>
        <dbReference type="PROSITE" id="PS51292"/>
    </source>
</evidence>
<dbReference type="InterPro" id="IPR013083">
    <property type="entry name" value="Znf_RING/FYVE/PHD"/>
</dbReference>
<keyword evidence="8" id="KW-0968">Cytoplasmic vesicle</keyword>
<dbReference type="PROSITE" id="PS50089">
    <property type="entry name" value="ZF_RING_2"/>
    <property type="match status" value="1"/>
</dbReference>
<comment type="subcellular location">
    <subcellularLocation>
        <location evidence="2">Cytoplasmic vesicle membrane</location>
        <topology evidence="2">Multi-pass membrane protein</topology>
    </subcellularLocation>
    <subcellularLocation>
        <location evidence="3">Early endosome membrane</location>
        <topology evidence="3">Multi-pass membrane protein</topology>
    </subcellularLocation>
    <subcellularLocation>
        <location evidence="1">Lysosome membrane</location>
        <topology evidence="1">Multi-pass membrane protein</topology>
    </subcellularLocation>
</comment>
<feature type="compositionally biased region" description="Polar residues" evidence="10">
    <location>
        <begin position="756"/>
        <end position="778"/>
    </location>
</feature>
<evidence type="ECO:0000256" key="3">
    <source>
        <dbReference type="ARBA" id="ARBA00004520"/>
    </source>
</evidence>
<feature type="compositionally biased region" description="Basic and acidic residues" evidence="10">
    <location>
        <begin position="711"/>
        <end position="724"/>
    </location>
</feature>
<dbReference type="EnsemblMetazoa" id="ENSAATROPT010528">
    <property type="protein sequence ID" value="ENSAATROPP009505"/>
    <property type="gene ID" value="ENSAATROPG008564"/>
</dbReference>
<evidence type="ECO:0000256" key="11">
    <source>
        <dbReference type="SAM" id="Phobius"/>
    </source>
</evidence>
<feature type="compositionally biased region" description="Polar residues" evidence="10">
    <location>
        <begin position="879"/>
        <end position="890"/>
    </location>
</feature>
<feature type="domain" description="RING-CH-type" evidence="13">
    <location>
        <begin position="35"/>
        <end position="96"/>
    </location>
</feature>
<keyword evidence="7" id="KW-0391">Immunity</keyword>
<evidence type="ECO:0000313" key="15">
    <source>
        <dbReference type="Proteomes" id="UP000075880"/>
    </source>
</evidence>
<evidence type="ECO:0000256" key="1">
    <source>
        <dbReference type="ARBA" id="ARBA00004155"/>
    </source>
</evidence>
<feature type="compositionally biased region" description="Polar residues" evidence="10">
    <location>
        <begin position="848"/>
        <end position="868"/>
    </location>
</feature>
<feature type="compositionally biased region" description="Low complexity" evidence="10">
    <location>
        <begin position="816"/>
        <end position="847"/>
    </location>
</feature>
<reference evidence="14" key="1">
    <citation type="submission" date="2024-04" db="UniProtKB">
        <authorList>
            <consortium name="EnsemblMetazoa"/>
        </authorList>
    </citation>
    <scope>IDENTIFICATION</scope>
    <source>
        <strain evidence="14">EBRO</strain>
    </source>
</reference>
<keyword evidence="11" id="KW-0472">Membrane</keyword>
<dbReference type="AlphaFoldDB" id="A0AAG5DF78"/>
<feature type="region of interest" description="Disordered" evidence="10">
    <location>
        <begin position="611"/>
        <end position="681"/>
    </location>
</feature>